<evidence type="ECO:0000313" key="2">
    <source>
        <dbReference type="Proteomes" id="UP000799750"/>
    </source>
</evidence>
<protein>
    <submittedName>
        <fullName evidence="1">S-adenosyl-L-methionine-dependent methyltransferase</fullName>
    </submittedName>
</protein>
<reference evidence="1" key="1">
    <citation type="journal article" date="2020" name="Stud. Mycol.">
        <title>101 Dothideomycetes genomes: a test case for predicting lifestyles and emergence of pathogens.</title>
        <authorList>
            <person name="Haridas S."/>
            <person name="Albert R."/>
            <person name="Binder M."/>
            <person name="Bloem J."/>
            <person name="Labutti K."/>
            <person name="Salamov A."/>
            <person name="Andreopoulos B."/>
            <person name="Baker S."/>
            <person name="Barry K."/>
            <person name="Bills G."/>
            <person name="Bluhm B."/>
            <person name="Cannon C."/>
            <person name="Castanera R."/>
            <person name="Culley D."/>
            <person name="Daum C."/>
            <person name="Ezra D."/>
            <person name="Gonzalez J."/>
            <person name="Henrissat B."/>
            <person name="Kuo A."/>
            <person name="Liang C."/>
            <person name="Lipzen A."/>
            <person name="Lutzoni F."/>
            <person name="Magnuson J."/>
            <person name="Mondo S."/>
            <person name="Nolan M."/>
            <person name="Ohm R."/>
            <person name="Pangilinan J."/>
            <person name="Park H.-J."/>
            <person name="Ramirez L."/>
            <person name="Alfaro M."/>
            <person name="Sun H."/>
            <person name="Tritt A."/>
            <person name="Yoshinaga Y."/>
            <person name="Zwiers L.-H."/>
            <person name="Turgeon B."/>
            <person name="Goodwin S."/>
            <person name="Spatafora J."/>
            <person name="Crous P."/>
            <person name="Grigoriev I."/>
        </authorList>
    </citation>
    <scope>NUCLEOTIDE SEQUENCE</scope>
    <source>
        <strain evidence="1">CBS 269.34</strain>
    </source>
</reference>
<feature type="non-terminal residue" evidence="1">
    <location>
        <position position="1"/>
    </location>
</feature>
<dbReference type="GO" id="GO:0032259">
    <property type="term" value="P:methylation"/>
    <property type="evidence" value="ECO:0007669"/>
    <property type="project" value="UniProtKB-KW"/>
</dbReference>
<feature type="non-terminal residue" evidence="1">
    <location>
        <position position="276"/>
    </location>
</feature>
<dbReference type="AlphaFoldDB" id="A0A6A6Q954"/>
<sequence>STRTLQSIDLTTITENDRTYPDEHYYMPCDAVEQDRLSILHRVYLAALGDKLTTAPITAATTRMLDVGTGPGDWAVGISERFPYAEVVGIDLTIWDVEAVEAERQGGHEPQPPHPGWNFTEPFDYIHIRGLKGAFASWPALYAEAYTSLAPGGWIEVVDYSFAPPDTPDILNRPSGPTSGDSPAFTHLFESTRLASLRAGLNLGTAHLSTSLLTDAGFVDVRATQVNVPVGTWPSDARQKALGKLFVVCLMEGFESVCLRLLTRYAGWGKEEVREL</sequence>
<organism evidence="1 2">
    <name type="scientific">Lophium mytilinum</name>
    <dbReference type="NCBI Taxonomy" id="390894"/>
    <lineage>
        <taxon>Eukaryota</taxon>
        <taxon>Fungi</taxon>
        <taxon>Dikarya</taxon>
        <taxon>Ascomycota</taxon>
        <taxon>Pezizomycotina</taxon>
        <taxon>Dothideomycetes</taxon>
        <taxon>Pleosporomycetidae</taxon>
        <taxon>Mytilinidiales</taxon>
        <taxon>Mytilinidiaceae</taxon>
        <taxon>Lophium</taxon>
    </lineage>
</organism>
<dbReference type="GO" id="GO:0008168">
    <property type="term" value="F:methyltransferase activity"/>
    <property type="evidence" value="ECO:0007669"/>
    <property type="project" value="UniProtKB-KW"/>
</dbReference>
<keyword evidence="1" id="KW-0808">Transferase</keyword>
<proteinExistence type="predicted"/>
<dbReference type="InterPro" id="IPR029063">
    <property type="entry name" value="SAM-dependent_MTases_sf"/>
</dbReference>
<dbReference type="EMBL" id="MU004202">
    <property type="protein sequence ID" value="KAF2488589.1"/>
    <property type="molecule type" value="Genomic_DNA"/>
</dbReference>
<dbReference type="Pfam" id="PF13489">
    <property type="entry name" value="Methyltransf_23"/>
    <property type="match status" value="1"/>
</dbReference>
<gene>
    <name evidence="1" type="ORF">BU16DRAFT_427237</name>
</gene>
<dbReference type="SUPFAM" id="SSF53335">
    <property type="entry name" value="S-adenosyl-L-methionine-dependent methyltransferases"/>
    <property type="match status" value="1"/>
</dbReference>
<keyword evidence="1" id="KW-0489">Methyltransferase</keyword>
<dbReference type="PANTHER" id="PTHR43591">
    <property type="entry name" value="METHYLTRANSFERASE"/>
    <property type="match status" value="1"/>
</dbReference>
<dbReference type="Gene3D" id="3.40.50.150">
    <property type="entry name" value="Vaccinia Virus protein VP39"/>
    <property type="match status" value="1"/>
</dbReference>
<accession>A0A6A6Q954</accession>
<name>A0A6A6Q954_9PEZI</name>
<dbReference type="Proteomes" id="UP000799750">
    <property type="component" value="Unassembled WGS sequence"/>
</dbReference>
<dbReference type="PANTHER" id="PTHR43591:SF10">
    <property type="entry name" value="ABC TRANSMEMBRANE TYPE-1 DOMAIN-CONTAINING PROTEIN-RELATED"/>
    <property type="match status" value="1"/>
</dbReference>
<keyword evidence="2" id="KW-1185">Reference proteome</keyword>
<dbReference type="CDD" id="cd02440">
    <property type="entry name" value="AdoMet_MTases"/>
    <property type="match status" value="1"/>
</dbReference>
<dbReference type="OrthoDB" id="2013972at2759"/>
<evidence type="ECO:0000313" key="1">
    <source>
        <dbReference type="EMBL" id="KAF2488589.1"/>
    </source>
</evidence>